<dbReference type="SUPFAM" id="SSF52540">
    <property type="entry name" value="P-loop containing nucleoside triphosphate hydrolases"/>
    <property type="match status" value="1"/>
</dbReference>
<dbReference type="InterPro" id="IPR027417">
    <property type="entry name" value="P-loop_NTPase"/>
</dbReference>
<proteinExistence type="evidence at transcript level"/>
<dbReference type="FunFam" id="3.40.50.300:FF:000079">
    <property type="entry name" value="probable ATP-dependent RNA helicase DDX17"/>
    <property type="match status" value="1"/>
</dbReference>
<evidence type="ECO:0000256" key="3">
    <source>
        <dbReference type="ARBA" id="ARBA00022801"/>
    </source>
</evidence>
<dbReference type="GO" id="GO:0005524">
    <property type="term" value="F:ATP binding"/>
    <property type="evidence" value="ECO:0007669"/>
    <property type="project" value="UniProtKB-KW"/>
</dbReference>
<dbReference type="InterPro" id="IPR001650">
    <property type="entry name" value="Helicase_C-like"/>
</dbReference>
<keyword evidence="7" id="KW-0694">RNA-binding</keyword>
<dbReference type="PROSITE" id="PS51192">
    <property type="entry name" value="HELICASE_ATP_BIND_1"/>
    <property type="match status" value="1"/>
</dbReference>
<dbReference type="CDD" id="cd18787">
    <property type="entry name" value="SF2_C_DEAD"/>
    <property type="match status" value="1"/>
</dbReference>
<dbReference type="GO" id="GO:0003724">
    <property type="term" value="F:RNA helicase activity"/>
    <property type="evidence" value="ECO:0007669"/>
    <property type="project" value="UniProtKB-EC"/>
</dbReference>
<protein>
    <recommendedName>
        <fullName evidence="1">RNA helicase</fullName>
        <ecNumber evidence="1">3.6.4.13</ecNumber>
    </recommendedName>
</protein>
<evidence type="ECO:0000313" key="12">
    <source>
        <dbReference type="EMBL" id="JAC28892.1"/>
    </source>
</evidence>
<feature type="compositionally biased region" description="Basic and acidic residues" evidence="9">
    <location>
        <begin position="47"/>
        <end position="67"/>
    </location>
</feature>
<dbReference type="AlphaFoldDB" id="A0A023G545"/>
<dbReference type="InterPro" id="IPR036612">
    <property type="entry name" value="KH_dom_type_1_sf"/>
</dbReference>
<evidence type="ECO:0000256" key="4">
    <source>
        <dbReference type="ARBA" id="ARBA00022806"/>
    </source>
</evidence>
<dbReference type="InterPro" id="IPR000629">
    <property type="entry name" value="RNA-helicase_DEAD-box_CS"/>
</dbReference>
<dbReference type="SMART" id="SM00487">
    <property type="entry name" value="DEXDc"/>
    <property type="match status" value="1"/>
</dbReference>
<dbReference type="SMART" id="SM00322">
    <property type="entry name" value="KH"/>
    <property type="match status" value="1"/>
</dbReference>
<dbReference type="InterPro" id="IPR004087">
    <property type="entry name" value="KH_dom"/>
</dbReference>
<comment type="similarity">
    <text evidence="8">Belongs to the DEAD box helicase family.</text>
</comment>
<evidence type="ECO:0000256" key="2">
    <source>
        <dbReference type="ARBA" id="ARBA00022741"/>
    </source>
</evidence>
<keyword evidence="3 8" id="KW-0378">Hydrolase</keyword>
<dbReference type="SUPFAM" id="SSF54791">
    <property type="entry name" value="Eukaryotic type KH-domain (KH-domain type I)"/>
    <property type="match status" value="1"/>
</dbReference>
<evidence type="ECO:0000256" key="5">
    <source>
        <dbReference type="ARBA" id="ARBA00022840"/>
    </source>
</evidence>
<keyword evidence="2 8" id="KW-0547">Nucleotide-binding</keyword>
<reference evidence="12" key="1">
    <citation type="submission" date="2014-03" db="EMBL/GenBank/DDBJ databases">
        <title>The sialotranscriptome of Amblyomma triste, Amblyomma parvum and Amblyomma cajennense ticks, uncovered by 454-based RNA-seq.</title>
        <authorList>
            <person name="Garcia G.R."/>
            <person name="Gardinassi L.G."/>
            <person name="Ribeiro J.M."/>
            <person name="Anatriello E."/>
            <person name="Ferreira B.R."/>
            <person name="Moreira H.N."/>
            <person name="Mafra C."/>
            <person name="Olegario M.M."/>
            <person name="Szabo P.J."/>
            <person name="Miranda-Santos I.K."/>
            <person name="Maruyama S.R."/>
        </authorList>
    </citation>
    <scope>NUCLEOTIDE SEQUENCE</scope>
    <source>
        <strain evidence="12">Mato Grasso do Sul</strain>
        <tissue evidence="12">Salivary glands</tissue>
    </source>
</reference>
<evidence type="ECO:0000259" key="11">
    <source>
        <dbReference type="PROSITE" id="PS51194"/>
    </source>
</evidence>
<dbReference type="InterPro" id="IPR014001">
    <property type="entry name" value="Helicase_ATP-bd"/>
</dbReference>
<evidence type="ECO:0000256" key="9">
    <source>
        <dbReference type="SAM" id="MobiDB-lite"/>
    </source>
</evidence>
<accession>A0A023G545</accession>
<keyword evidence="5 8" id="KW-0067">ATP-binding</keyword>
<evidence type="ECO:0000256" key="8">
    <source>
        <dbReference type="RuleBase" id="RU000492"/>
    </source>
</evidence>
<evidence type="ECO:0000256" key="7">
    <source>
        <dbReference type="PROSITE-ProRule" id="PRU00117"/>
    </source>
</evidence>
<dbReference type="Gene3D" id="3.30.1370.10">
    <property type="entry name" value="K Homology domain, type 1"/>
    <property type="match status" value="1"/>
</dbReference>
<dbReference type="EMBL" id="GBBM01006526">
    <property type="protein sequence ID" value="JAC28892.1"/>
    <property type="molecule type" value="mRNA"/>
</dbReference>
<dbReference type="GO" id="GO:0010468">
    <property type="term" value="P:regulation of gene expression"/>
    <property type="evidence" value="ECO:0007669"/>
    <property type="project" value="UniProtKB-ARBA"/>
</dbReference>
<dbReference type="InterPro" id="IPR011545">
    <property type="entry name" value="DEAD/DEAH_box_helicase_dom"/>
</dbReference>
<comment type="catalytic activity">
    <reaction evidence="6">
        <text>ATP + H2O = ADP + phosphate + H(+)</text>
        <dbReference type="Rhea" id="RHEA:13065"/>
        <dbReference type="ChEBI" id="CHEBI:15377"/>
        <dbReference type="ChEBI" id="CHEBI:15378"/>
        <dbReference type="ChEBI" id="CHEBI:30616"/>
        <dbReference type="ChEBI" id="CHEBI:43474"/>
        <dbReference type="ChEBI" id="CHEBI:456216"/>
        <dbReference type="EC" id="3.6.4.13"/>
    </reaction>
</comment>
<dbReference type="PROSITE" id="PS00039">
    <property type="entry name" value="DEAD_ATP_HELICASE"/>
    <property type="match status" value="1"/>
</dbReference>
<feature type="domain" description="Helicase C-terminal" evidence="11">
    <location>
        <begin position="490"/>
        <end position="635"/>
    </location>
</feature>
<dbReference type="GO" id="GO:0003723">
    <property type="term" value="F:RNA binding"/>
    <property type="evidence" value="ECO:0007669"/>
    <property type="project" value="UniProtKB-UniRule"/>
</dbReference>
<dbReference type="InterPro" id="IPR004088">
    <property type="entry name" value="KH_dom_type_1"/>
</dbReference>
<feature type="region of interest" description="Disordered" evidence="9">
    <location>
        <begin position="21"/>
        <end position="85"/>
    </location>
</feature>
<dbReference type="Pfam" id="PF00013">
    <property type="entry name" value="KH_1"/>
    <property type="match status" value="1"/>
</dbReference>
<dbReference type="GO" id="GO:0016787">
    <property type="term" value="F:hydrolase activity"/>
    <property type="evidence" value="ECO:0007669"/>
    <property type="project" value="UniProtKB-KW"/>
</dbReference>
<dbReference type="EC" id="3.6.4.13" evidence="1"/>
<dbReference type="PANTHER" id="PTHR47958">
    <property type="entry name" value="ATP-DEPENDENT RNA HELICASE DBP3"/>
    <property type="match status" value="1"/>
</dbReference>
<evidence type="ECO:0000256" key="1">
    <source>
        <dbReference type="ARBA" id="ARBA00012552"/>
    </source>
</evidence>
<dbReference type="SMART" id="SM00490">
    <property type="entry name" value="HELICc"/>
    <property type="match status" value="1"/>
</dbReference>
<sequence>MSRTVDPAPVKFEDDIWIEEEYVPPPPQQTYEAPRFRGRGMRSFGGDSRDRPARGRGRFCTDSRAQRSDGVGNWRNGPDADANTETMVVPPKDVGKIIGKGGSKIRELQDTSGARIKVIKDDDDDGGYNSSKEAKIELSGSDEARRKAQQLIEELIYPQGTGTRFSKRDAESSRGDEPLPFIDWARLIAESDAHREKRWAALPPIIKNFYSEDPYIARMSPEEVEAFRLESNNIVVKYLGQDANPPPDIATNPVMTFEQAFANYPEILDEIYKNQFVKPSPIQSQAWPILLQGRDLIGIAQTGTGKTLAFLLPAMIHIDSQPMPREERTGPSCLVLAPTRELAQQIEREAKKYNYRGIKCVCIYGGGSRREQIQTVNLGVEIVIATPGRLNDLVMNSIIDLNYVTFLVLDEADRMLDMGFEPQIKKVLLDIRPDRQTVMTSATWPEGVRRLAQQYMTDPFQVFIGSLDLAAVHTVTQTIIMCDESEKRDQLKSFLDTMQPEDKVIVFLDRKAMVDHLSSDFALEGINCDSIHGGREQCDREQALDDFRLGNVRILIATDVAARGLDIKDVTHIFNYDFPRNVEEYVHRVGRTGRAGRRGESITLVTRDNWRQARELIKILEEASQEVPQELYSMAERFDAWKKRRDDEERACGFSRGGGSRRGGGGGWGEVVVTAIGGKGTIFMCYLPSPPLSLLYASNGL</sequence>
<dbReference type="Pfam" id="PF00271">
    <property type="entry name" value="Helicase_C"/>
    <property type="match status" value="1"/>
</dbReference>
<name>A0A023G545_AMBTT</name>
<feature type="domain" description="Helicase ATP-binding" evidence="10">
    <location>
        <begin position="287"/>
        <end position="462"/>
    </location>
</feature>
<keyword evidence="4 8" id="KW-0347">Helicase</keyword>
<dbReference type="Pfam" id="PF00270">
    <property type="entry name" value="DEAD"/>
    <property type="match status" value="1"/>
</dbReference>
<evidence type="ECO:0000256" key="6">
    <source>
        <dbReference type="ARBA" id="ARBA00047984"/>
    </source>
</evidence>
<dbReference type="FunFam" id="3.40.50.300:FF:000008">
    <property type="entry name" value="ATP-dependent RNA helicase RhlB"/>
    <property type="match status" value="1"/>
</dbReference>
<dbReference type="PROSITE" id="PS50084">
    <property type="entry name" value="KH_TYPE_1"/>
    <property type="match status" value="1"/>
</dbReference>
<dbReference type="PROSITE" id="PS51194">
    <property type="entry name" value="HELICASE_CTER"/>
    <property type="match status" value="1"/>
</dbReference>
<evidence type="ECO:0000259" key="10">
    <source>
        <dbReference type="PROSITE" id="PS51192"/>
    </source>
</evidence>
<organism evidence="12">
    <name type="scientific">Amblyomma triste</name>
    <name type="common">Neotropical tick</name>
    <dbReference type="NCBI Taxonomy" id="251400"/>
    <lineage>
        <taxon>Eukaryota</taxon>
        <taxon>Metazoa</taxon>
        <taxon>Ecdysozoa</taxon>
        <taxon>Arthropoda</taxon>
        <taxon>Chelicerata</taxon>
        <taxon>Arachnida</taxon>
        <taxon>Acari</taxon>
        <taxon>Parasitiformes</taxon>
        <taxon>Ixodida</taxon>
        <taxon>Ixodoidea</taxon>
        <taxon>Ixodidae</taxon>
        <taxon>Amblyomminae</taxon>
        <taxon>Amblyomma</taxon>
    </lineage>
</organism>
<dbReference type="Gene3D" id="3.40.50.300">
    <property type="entry name" value="P-loop containing nucleotide triphosphate hydrolases"/>
    <property type="match status" value="2"/>
</dbReference>